<sequence>MKQSLIESHAAMQQAFASGLERLLLQPGLGSYILVHANASFDAEIYRSLKSQLARRFDQQAEYCRLTLSEGRELVGAADDNLVFLKLMAIGFDGVHAAEFRDEADWELQFNHIRAFRPSRMTSEPALGISRPFDPNGFHFNKPFLRREAFWAGDLHGVEVELMYNKFPFVPMHCLLVPDRTQRLPQLLTRKYHDYVWELVDRLCSGLPGVGIAYNSFAAFASVNHLHFQLFIRPKPLPLMRDHWRHNGGERDYPLNCEIYESAAEAWQRIESLHRSEVSYNLVYQPGRLYCIPRKRQGSYEHQPWTRGFAWYELAGGFTTFSRSDFDTLDADAITRELVKLRPESVGSGQPVDQVVETKPLR</sequence>
<dbReference type="PANTHER" id="PTHR20884">
    <property type="entry name" value="GDP-D-GLUCOSE PHOSPHORYLASE 1"/>
    <property type="match status" value="1"/>
</dbReference>
<dbReference type="PANTHER" id="PTHR20884:SF8">
    <property type="entry name" value="GDP-D-GLUCOSE PHOSPHORYLASE 1"/>
    <property type="match status" value="1"/>
</dbReference>
<dbReference type="GO" id="GO:0005737">
    <property type="term" value="C:cytoplasm"/>
    <property type="evidence" value="ECO:0007669"/>
    <property type="project" value="UniProtKB-SubCell"/>
</dbReference>
<dbReference type="GO" id="GO:0000166">
    <property type="term" value="F:nucleotide binding"/>
    <property type="evidence" value="ECO:0007669"/>
    <property type="project" value="UniProtKB-KW"/>
</dbReference>
<dbReference type="Proteomes" id="UP000886687">
    <property type="component" value="Unassembled WGS sequence"/>
</dbReference>
<dbReference type="GO" id="GO:0016787">
    <property type="term" value="F:hydrolase activity"/>
    <property type="evidence" value="ECO:0007669"/>
    <property type="project" value="UniProtKB-KW"/>
</dbReference>
<protein>
    <recommendedName>
        <fullName evidence="1">GDPGP1-like N-terminal domain-containing protein</fullName>
    </recommendedName>
</protein>
<dbReference type="EMBL" id="JAEPDI010000014">
    <property type="protein sequence ID" value="MCG7940651.1"/>
    <property type="molecule type" value="Genomic_DNA"/>
</dbReference>
<evidence type="ECO:0000313" key="3">
    <source>
        <dbReference type="Proteomes" id="UP000886687"/>
    </source>
</evidence>
<dbReference type="InterPro" id="IPR058866">
    <property type="entry name" value="GDPGP1_N"/>
</dbReference>
<accession>A0A9E4N167</accession>
<dbReference type="GO" id="GO:0080048">
    <property type="term" value="F:GDP-D-glucose phosphorylase activity"/>
    <property type="evidence" value="ECO:0007669"/>
    <property type="project" value="InterPro"/>
</dbReference>
<name>A0A9E4N167_9GAMM</name>
<dbReference type="SUPFAM" id="SSF54197">
    <property type="entry name" value="HIT-like"/>
    <property type="match status" value="1"/>
</dbReference>
<proteinExistence type="predicted"/>
<reference evidence="2" key="1">
    <citation type="journal article" date="2021" name="Proc. Natl. Acad. Sci. U.S.A.">
        <title>Global biogeography of chemosynthetic symbionts reveals both localized and globally distributed symbiont groups. .</title>
        <authorList>
            <person name="Osvatic J.T."/>
            <person name="Wilkins L.G.E."/>
            <person name="Leibrecht L."/>
            <person name="Leray M."/>
            <person name="Zauner S."/>
            <person name="Polzin J."/>
            <person name="Camacho Y."/>
            <person name="Gros O."/>
            <person name="van Gils J.A."/>
            <person name="Eisen J.A."/>
            <person name="Petersen J.M."/>
            <person name="Yuen B."/>
        </authorList>
    </citation>
    <scope>NUCLEOTIDE SEQUENCE</scope>
    <source>
        <strain evidence="2">MAGL173</strain>
    </source>
</reference>
<dbReference type="GO" id="GO:0005085">
    <property type="term" value="F:guanyl-nucleotide exchange factor activity"/>
    <property type="evidence" value="ECO:0007669"/>
    <property type="project" value="UniProtKB-KW"/>
</dbReference>
<dbReference type="InterPro" id="IPR036265">
    <property type="entry name" value="HIT-like_sf"/>
</dbReference>
<gene>
    <name evidence="2" type="ORF">JAZ04_17585</name>
</gene>
<feature type="domain" description="GDPGP1-like N-terminal" evidence="1">
    <location>
        <begin position="109"/>
        <end position="230"/>
    </location>
</feature>
<evidence type="ECO:0000313" key="2">
    <source>
        <dbReference type="EMBL" id="MCG7940651.1"/>
    </source>
</evidence>
<dbReference type="InterPro" id="IPR026506">
    <property type="entry name" value="GDPGP"/>
</dbReference>
<comment type="caution">
    <text evidence="2">The sequence shown here is derived from an EMBL/GenBank/DDBJ whole genome shotgun (WGS) entry which is preliminary data.</text>
</comment>
<dbReference type="Gene3D" id="3.30.428.70">
    <property type="match status" value="1"/>
</dbReference>
<dbReference type="AlphaFoldDB" id="A0A9E4N167"/>
<organism evidence="2 3">
    <name type="scientific">Candidatus Thiodiazotropha lotti</name>
    <dbReference type="NCBI Taxonomy" id="2792787"/>
    <lineage>
        <taxon>Bacteria</taxon>
        <taxon>Pseudomonadati</taxon>
        <taxon>Pseudomonadota</taxon>
        <taxon>Gammaproteobacteria</taxon>
        <taxon>Chromatiales</taxon>
        <taxon>Sedimenticolaceae</taxon>
        <taxon>Candidatus Thiodiazotropha</taxon>
    </lineage>
</organism>
<evidence type="ECO:0000259" key="1">
    <source>
        <dbReference type="Pfam" id="PF26217"/>
    </source>
</evidence>
<dbReference type="GO" id="GO:0006006">
    <property type="term" value="P:glucose metabolic process"/>
    <property type="evidence" value="ECO:0007669"/>
    <property type="project" value="TreeGrafter"/>
</dbReference>
<dbReference type="Pfam" id="PF26217">
    <property type="entry name" value="GDPGP1_N"/>
    <property type="match status" value="1"/>
</dbReference>
<dbReference type="InterPro" id="IPR043171">
    <property type="entry name" value="Ap4A_phos1/2-like"/>
</dbReference>